<evidence type="ECO:0000313" key="2">
    <source>
        <dbReference type="EMBL" id="WOK08027.1"/>
    </source>
</evidence>
<organism evidence="2 3">
    <name type="scientific">Imperialibacter roseus</name>
    <dbReference type="NCBI Taxonomy" id="1324217"/>
    <lineage>
        <taxon>Bacteria</taxon>
        <taxon>Pseudomonadati</taxon>
        <taxon>Bacteroidota</taxon>
        <taxon>Cytophagia</taxon>
        <taxon>Cytophagales</taxon>
        <taxon>Flammeovirgaceae</taxon>
        <taxon>Imperialibacter</taxon>
    </lineage>
</organism>
<keyword evidence="3" id="KW-1185">Reference proteome</keyword>
<accession>A0ABZ0ISL0</accession>
<dbReference type="RefSeq" id="WP_317490674.1">
    <property type="nucleotide sequence ID" value="NZ_CP136051.1"/>
</dbReference>
<protein>
    <submittedName>
        <fullName evidence="2">IS200/IS605 family transposase</fullName>
    </submittedName>
</protein>
<dbReference type="SMART" id="SM01321">
    <property type="entry name" value="Y1_Tnp"/>
    <property type="match status" value="1"/>
</dbReference>
<dbReference type="EMBL" id="CP136051">
    <property type="protein sequence ID" value="WOK08027.1"/>
    <property type="molecule type" value="Genomic_DNA"/>
</dbReference>
<dbReference type="Pfam" id="PF01797">
    <property type="entry name" value="Y1_Tnp"/>
    <property type="match status" value="1"/>
</dbReference>
<dbReference type="PANTHER" id="PTHR33360">
    <property type="entry name" value="TRANSPOSASE FOR INSERTION SEQUENCE ELEMENT IS200"/>
    <property type="match status" value="1"/>
</dbReference>
<dbReference type="InterPro" id="IPR036515">
    <property type="entry name" value="Transposase_17_sf"/>
</dbReference>
<gene>
    <name evidence="2" type="primary">tnpA</name>
    <name evidence="2" type="ORF">RT717_05200</name>
</gene>
<sequence length="153" mass="17950">MPNTYNKVYIQTVFAVKFRQALIQKEWRADLMGVIGNLINEAGCKNIIVNGVDDHVHCFFQLKPSLAISDVMKSAKAKSSKWINDNKLTPQRFEWQGGFGAFSYNQSQVNNVFNYIKNQEAHHNKQGFIEEYIEFLERFEIDYDREYLFKEPI</sequence>
<evidence type="ECO:0000259" key="1">
    <source>
        <dbReference type="SMART" id="SM01321"/>
    </source>
</evidence>
<dbReference type="SUPFAM" id="SSF143422">
    <property type="entry name" value="Transposase IS200-like"/>
    <property type="match status" value="1"/>
</dbReference>
<dbReference type="Proteomes" id="UP001302349">
    <property type="component" value="Chromosome"/>
</dbReference>
<reference evidence="2 3" key="1">
    <citation type="journal article" date="2023" name="Microbiol. Resour. Announc.">
        <title>Complete Genome Sequence of Imperialibacter roseus strain P4T.</title>
        <authorList>
            <person name="Tizabi D.R."/>
            <person name="Bachvaroff T."/>
            <person name="Hill R.T."/>
        </authorList>
    </citation>
    <scope>NUCLEOTIDE SEQUENCE [LARGE SCALE GENOMIC DNA]</scope>
    <source>
        <strain evidence="2 3">P4T</strain>
    </source>
</reference>
<evidence type="ECO:0000313" key="3">
    <source>
        <dbReference type="Proteomes" id="UP001302349"/>
    </source>
</evidence>
<name>A0ABZ0ISL0_9BACT</name>
<dbReference type="Gene3D" id="3.30.70.1290">
    <property type="entry name" value="Transposase IS200-like"/>
    <property type="match status" value="1"/>
</dbReference>
<dbReference type="InterPro" id="IPR002686">
    <property type="entry name" value="Transposase_17"/>
</dbReference>
<feature type="domain" description="Transposase IS200-like" evidence="1">
    <location>
        <begin position="5"/>
        <end position="119"/>
    </location>
</feature>
<proteinExistence type="predicted"/>
<dbReference type="PANTHER" id="PTHR33360:SF2">
    <property type="entry name" value="TRANSPOSASE FOR INSERTION SEQUENCE ELEMENT IS200"/>
    <property type="match status" value="1"/>
</dbReference>
<dbReference type="NCBIfam" id="NF033573">
    <property type="entry name" value="transpos_IS200"/>
    <property type="match status" value="1"/>
</dbReference>